<comment type="caution">
    <text evidence="1">The sequence shown here is derived from an EMBL/GenBank/DDBJ whole genome shotgun (WGS) entry which is preliminary data.</text>
</comment>
<evidence type="ECO:0000313" key="2">
    <source>
        <dbReference type="Proteomes" id="UP001458880"/>
    </source>
</evidence>
<dbReference type="AlphaFoldDB" id="A0AAW1JYI6"/>
<dbReference type="EMBL" id="JASPKY010000313">
    <property type="protein sequence ID" value="KAK9709259.1"/>
    <property type="molecule type" value="Genomic_DNA"/>
</dbReference>
<gene>
    <name evidence="1" type="ORF">QE152_g26728</name>
</gene>
<reference evidence="1 2" key="1">
    <citation type="journal article" date="2024" name="BMC Genomics">
        <title>De novo assembly and annotation of Popillia japonica's genome with initial clues to its potential as an invasive pest.</title>
        <authorList>
            <person name="Cucini C."/>
            <person name="Boschi S."/>
            <person name="Funari R."/>
            <person name="Cardaioli E."/>
            <person name="Iannotti N."/>
            <person name="Marturano G."/>
            <person name="Paoli F."/>
            <person name="Bruttini M."/>
            <person name="Carapelli A."/>
            <person name="Frati F."/>
            <person name="Nardi F."/>
        </authorList>
    </citation>
    <scope>NUCLEOTIDE SEQUENCE [LARGE SCALE GENOMIC DNA]</scope>
    <source>
        <strain evidence="1">DMR45628</strain>
    </source>
</reference>
<evidence type="ECO:0000313" key="1">
    <source>
        <dbReference type="EMBL" id="KAK9709259.1"/>
    </source>
</evidence>
<evidence type="ECO:0008006" key="3">
    <source>
        <dbReference type="Google" id="ProtNLM"/>
    </source>
</evidence>
<name>A0AAW1JYI6_POPJA</name>
<keyword evidence="2" id="KW-1185">Reference proteome</keyword>
<accession>A0AAW1JYI6</accession>
<sequence>MYVQNKDDKATSIHPLKVGRFAHPENMQGILKIVNKGRARIALEFETDTQANKFVDSNLGSRNDWVVFLPTHLVTCKGVLRGVDEDITKEEIKTDLKCGEREVVDVHRIKRRIRENGLTKYVSMKAVSVTFSLSLPKHVFIYKCSFEVRTYVHPVIQCFGCLRFGHTKTQCNGRMRCLRKRRRRV</sequence>
<proteinExistence type="predicted"/>
<protein>
    <recommendedName>
        <fullName evidence="3">CCHC-type domain-containing protein</fullName>
    </recommendedName>
</protein>
<dbReference type="Proteomes" id="UP001458880">
    <property type="component" value="Unassembled WGS sequence"/>
</dbReference>
<organism evidence="1 2">
    <name type="scientific">Popillia japonica</name>
    <name type="common">Japanese beetle</name>
    <dbReference type="NCBI Taxonomy" id="7064"/>
    <lineage>
        <taxon>Eukaryota</taxon>
        <taxon>Metazoa</taxon>
        <taxon>Ecdysozoa</taxon>
        <taxon>Arthropoda</taxon>
        <taxon>Hexapoda</taxon>
        <taxon>Insecta</taxon>
        <taxon>Pterygota</taxon>
        <taxon>Neoptera</taxon>
        <taxon>Endopterygota</taxon>
        <taxon>Coleoptera</taxon>
        <taxon>Polyphaga</taxon>
        <taxon>Scarabaeiformia</taxon>
        <taxon>Scarabaeidae</taxon>
        <taxon>Rutelinae</taxon>
        <taxon>Popillia</taxon>
    </lineage>
</organism>